<evidence type="ECO:0000256" key="2">
    <source>
        <dbReference type="ARBA" id="ARBA00022649"/>
    </source>
</evidence>
<evidence type="ECO:0000256" key="1">
    <source>
        <dbReference type="ARBA" id="ARBA00006620"/>
    </source>
</evidence>
<comment type="caution">
    <text evidence="8">The sequence shown here is derived from an EMBL/GenBank/DDBJ whole genome shotgun (WGS) entry which is preliminary data.</text>
</comment>
<keyword evidence="4" id="KW-0255">Endonuclease</keyword>
<keyword evidence="3" id="KW-0540">Nuclease</keyword>
<dbReference type="Pfam" id="PF07927">
    <property type="entry name" value="HicA_toxin"/>
    <property type="match status" value="1"/>
</dbReference>
<dbReference type="GO" id="GO:0004519">
    <property type="term" value="F:endonuclease activity"/>
    <property type="evidence" value="ECO:0007669"/>
    <property type="project" value="UniProtKB-KW"/>
</dbReference>
<name>A0A0G1ZDF1_9BACT</name>
<dbReference type="GO" id="GO:0003729">
    <property type="term" value="F:mRNA binding"/>
    <property type="evidence" value="ECO:0007669"/>
    <property type="project" value="InterPro"/>
</dbReference>
<evidence type="ECO:0000256" key="4">
    <source>
        <dbReference type="ARBA" id="ARBA00022759"/>
    </source>
</evidence>
<dbReference type="InterPro" id="IPR012933">
    <property type="entry name" value="HicA_mRNA_interferase"/>
</dbReference>
<evidence type="ECO:0000256" key="3">
    <source>
        <dbReference type="ARBA" id="ARBA00022722"/>
    </source>
</evidence>
<dbReference type="GO" id="GO:0016787">
    <property type="term" value="F:hydrolase activity"/>
    <property type="evidence" value="ECO:0007669"/>
    <property type="project" value="UniProtKB-KW"/>
</dbReference>
<keyword evidence="5" id="KW-0378">Hydrolase</keyword>
<proteinExistence type="inferred from homology"/>
<evidence type="ECO:0000313" key="9">
    <source>
        <dbReference type="Proteomes" id="UP000033982"/>
    </source>
</evidence>
<gene>
    <name evidence="8" type="ORF">UY58_C0009G0008</name>
</gene>
<dbReference type="SUPFAM" id="SSF54786">
    <property type="entry name" value="YcfA/nrd intein domain"/>
    <property type="match status" value="1"/>
</dbReference>
<evidence type="ECO:0000313" key="8">
    <source>
        <dbReference type="EMBL" id="KKW17204.1"/>
    </source>
</evidence>
<protein>
    <submittedName>
        <fullName evidence="8">YcfA-like protein</fullName>
    </submittedName>
</protein>
<keyword evidence="2" id="KW-1277">Toxin-antitoxin system</keyword>
<accession>A0A0G1ZDF1</accession>
<dbReference type="Proteomes" id="UP000033982">
    <property type="component" value="Unassembled WGS sequence"/>
</dbReference>
<dbReference type="AlphaFoldDB" id="A0A0G1ZDF1"/>
<keyword evidence="7" id="KW-0346">Stress response</keyword>
<dbReference type="EMBL" id="LCQN01000009">
    <property type="protein sequence ID" value="KKW17204.1"/>
    <property type="molecule type" value="Genomic_DNA"/>
</dbReference>
<evidence type="ECO:0000256" key="7">
    <source>
        <dbReference type="ARBA" id="ARBA00023016"/>
    </source>
</evidence>
<dbReference type="InterPro" id="IPR038570">
    <property type="entry name" value="HicA_sf"/>
</dbReference>
<keyword evidence="6" id="KW-0694">RNA-binding</keyword>
<sequence>MPKLPVVSGKQVVKALQKSGFVIVSQKGSHIKLRRQLADRTETVIVPNHKSIKPGTLRNGILKPINLSVADLIKLLK</sequence>
<comment type="similarity">
    <text evidence="1">Belongs to the HicA mRNA interferase family.</text>
</comment>
<reference evidence="8 9" key="1">
    <citation type="journal article" date="2015" name="Nature">
        <title>rRNA introns, odd ribosomes, and small enigmatic genomes across a large radiation of phyla.</title>
        <authorList>
            <person name="Brown C.T."/>
            <person name="Hug L.A."/>
            <person name="Thomas B.C."/>
            <person name="Sharon I."/>
            <person name="Castelle C.J."/>
            <person name="Singh A."/>
            <person name="Wilkins M.J."/>
            <person name="Williams K.H."/>
            <person name="Banfield J.F."/>
        </authorList>
    </citation>
    <scope>NUCLEOTIDE SEQUENCE [LARGE SCALE GENOMIC DNA]</scope>
</reference>
<evidence type="ECO:0000256" key="6">
    <source>
        <dbReference type="ARBA" id="ARBA00022884"/>
    </source>
</evidence>
<evidence type="ECO:0000256" key="5">
    <source>
        <dbReference type="ARBA" id="ARBA00022801"/>
    </source>
</evidence>
<organism evidence="8 9">
    <name type="scientific">Candidatus Magasanikbacteria bacterium GW2011_GWA2_50_22</name>
    <dbReference type="NCBI Taxonomy" id="1619043"/>
    <lineage>
        <taxon>Bacteria</taxon>
        <taxon>Candidatus Magasanikiibacteriota</taxon>
    </lineage>
</organism>
<dbReference type="Gene3D" id="3.30.920.30">
    <property type="entry name" value="Hypothetical protein"/>
    <property type="match status" value="1"/>
</dbReference>